<comment type="caution">
    <text evidence="3">The sequence shown here is derived from an EMBL/GenBank/DDBJ whole genome shotgun (WGS) entry which is preliminary data.</text>
</comment>
<dbReference type="OrthoDB" id="113118at2759"/>
<evidence type="ECO:0000256" key="1">
    <source>
        <dbReference type="SAM" id="Coils"/>
    </source>
</evidence>
<keyword evidence="1" id="KW-0175">Coiled coil</keyword>
<dbReference type="AlphaFoldDB" id="A0A8T1VJ74"/>
<evidence type="ECO:0000313" key="3">
    <source>
        <dbReference type="EMBL" id="KAG7380218.1"/>
    </source>
</evidence>
<proteinExistence type="predicted"/>
<keyword evidence="4" id="KW-1185">Reference proteome</keyword>
<accession>A0A8T1VJ74</accession>
<organism evidence="3 4">
    <name type="scientific">Phytophthora pseudosyringae</name>
    <dbReference type="NCBI Taxonomy" id="221518"/>
    <lineage>
        <taxon>Eukaryota</taxon>
        <taxon>Sar</taxon>
        <taxon>Stramenopiles</taxon>
        <taxon>Oomycota</taxon>
        <taxon>Peronosporomycetes</taxon>
        <taxon>Peronosporales</taxon>
        <taxon>Peronosporaceae</taxon>
        <taxon>Phytophthora</taxon>
    </lineage>
</organism>
<feature type="coiled-coil region" evidence="1">
    <location>
        <begin position="51"/>
        <end position="143"/>
    </location>
</feature>
<evidence type="ECO:0000256" key="2">
    <source>
        <dbReference type="SAM" id="MobiDB-lite"/>
    </source>
</evidence>
<gene>
    <name evidence="3" type="ORF">PHYPSEUDO_007640</name>
</gene>
<evidence type="ECO:0000313" key="4">
    <source>
        <dbReference type="Proteomes" id="UP000694044"/>
    </source>
</evidence>
<feature type="region of interest" description="Disordered" evidence="2">
    <location>
        <begin position="471"/>
        <end position="503"/>
    </location>
</feature>
<dbReference type="EMBL" id="JAGDFM010000305">
    <property type="protein sequence ID" value="KAG7380218.1"/>
    <property type="molecule type" value="Genomic_DNA"/>
</dbReference>
<protein>
    <submittedName>
        <fullName evidence="3">Uncharacterized protein</fullName>
    </submittedName>
</protein>
<dbReference type="Proteomes" id="UP000694044">
    <property type="component" value="Unassembled WGS sequence"/>
</dbReference>
<name>A0A8T1VJ74_9STRA</name>
<sequence>MEHREPDALAMSVALGGLFDDFGCADDTLLSDAVLDLPDLELLLPSGDALLDSLLSDAESEEKRLVAMESEQEEGALTVSVDGPSSLTQEQQEMELAAREVKFLEAQRDFLQFKAETGLETEKEEHEREVGREKNRLDVATKQQDMLVDAMNLHKQSMAGMQRLLTQANPLMHYVRCAIEHLEDSEGGNCIDERCVCVCVRGIWMQRMTLMTPMESYIRLGKDPAARRSKLLGMRDEKLDTVRRFVAAQTRGIDPTREFFYVDTFERFGKFYTVDFSVSLVSGMSVAEVAEVIQDQFVVPRDGVSHLLGCVTNRTYFDGMVDTFLHARTVERVDLPERSCVGRSFLVQESNAVFYFKRFVASELDDSDDGQTGEQGDLTVMMSDFVDVDELHPYHGRRVRKDISVGITLRRHVGPGGAEGVVMRRFSFVKHHLRRRTTRPEVVNTISTRVLLWGQAVRLCIAERRRQKRDAPKRIWSTHTFPRTPSVTPPPPQSRTACAGADQ</sequence>
<reference evidence="3" key="1">
    <citation type="submission" date="2021-02" db="EMBL/GenBank/DDBJ databases">
        <authorList>
            <person name="Palmer J.M."/>
        </authorList>
    </citation>
    <scope>NUCLEOTIDE SEQUENCE</scope>
    <source>
        <strain evidence="3">SCRP734</strain>
    </source>
</reference>